<sequence>MAVYFLTELEDSSDHFVVKIGYSKDISVRISQLSTGNPRGLVLMGYVKTSDRDEDRVIESRFHEMFSDRRRKTTEWFNILPEDVLAALHCYSPTAYLAVGCNPFEIVSYDRKGIPEFADPWRWQNVEPDEFCPACGWACGWAYSENWGCNVCIECGANEIQYEDAARFRCN</sequence>
<dbReference type="InterPro" id="IPR018306">
    <property type="entry name" value="Phage_T5_Orf172_DNA-bd"/>
</dbReference>
<feature type="domain" description="Bacteriophage T5 Orf172 DNA-binding" evidence="1">
    <location>
        <begin position="12"/>
        <end position="91"/>
    </location>
</feature>
<dbReference type="SMART" id="SM00974">
    <property type="entry name" value="T5orf172"/>
    <property type="match status" value="1"/>
</dbReference>
<comment type="caution">
    <text evidence="2">The sequence shown here is derived from an EMBL/GenBank/DDBJ whole genome shotgun (WGS) entry which is preliminary data.</text>
</comment>
<evidence type="ECO:0000313" key="2">
    <source>
        <dbReference type="EMBL" id="EFG84663.1"/>
    </source>
</evidence>
<proteinExistence type="predicted"/>
<dbReference type="AlphaFoldDB" id="D5QE42"/>
<dbReference type="EMBL" id="ADTV01000027">
    <property type="protein sequence ID" value="EFG84663.1"/>
    <property type="molecule type" value="Genomic_DNA"/>
</dbReference>
<evidence type="ECO:0000259" key="1">
    <source>
        <dbReference type="SMART" id="SM00974"/>
    </source>
</evidence>
<gene>
    <name evidence="2" type="ORF">GXY_07025</name>
</gene>
<organism evidence="2 3">
    <name type="scientific">Novacetimonas hansenii ATCC 23769</name>
    <dbReference type="NCBI Taxonomy" id="714995"/>
    <lineage>
        <taxon>Bacteria</taxon>
        <taxon>Pseudomonadati</taxon>
        <taxon>Pseudomonadota</taxon>
        <taxon>Alphaproteobacteria</taxon>
        <taxon>Acetobacterales</taxon>
        <taxon>Acetobacteraceae</taxon>
        <taxon>Novacetimonas</taxon>
    </lineage>
</organism>
<evidence type="ECO:0000313" key="3">
    <source>
        <dbReference type="Proteomes" id="UP000006468"/>
    </source>
</evidence>
<name>D5QE42_NOVHA</name>
<dbReference type="Pfam" id="PF13455">
    <property type="entry name" value="MUG113"/>
    <property type="match status" value="1"/>
</dbReference>
<accession>D5QE42</accession>
<dbReference type="HOGENOM" id="CLU_136182_0_0_5"/>
<reference evidence="2 3" key="1">
    <citation type="journal article" date="2010" name="J. Bacteriol.">
        <title>Genome sequence of a cellulose-producing bacterium, Gluconacetobacter hansenii ATCC 23769.</title>
        <authorList>
            <person name="Iyer P.R."/>
            <person name="Geib S.M."/>
            <person name="Catchmark J."/>
            <person name="Kao T.H."/>
            <person name="Tien M."/>
        </authorList>
    </citation>
    <scope>NUCLEOTIDE SEQUENCE [LARGE SCALE GENOMIC DNA]</scope>
    <source>
        <strain evidence="2 3">ATCC 23769</strain>
    </source>
</reference>
<protein>
    <recommendedName>
        <fullName evidence="1">Bacteriophage T5 Orf172 DNA-binding domain-containing protein</fullName>
    </recommendedName>
</protein>
<dbReference type="Proteomes" id="UP000006468">
    <property type="component" value="Chromosome"/>
</dbReference>